<dbReference type="InterPro" id="IPR001878">
    <property type="entry name" value="Znf_CCHC"/>
</dbReference>
<organism evidence="4 5">
    <name type="scientific">Porphyridium purpureum</name>
    <name type="common">Red alga</name>
    <name type="synonym">Porphyridium cruentum</name>
    <dbReference type="NCBI Taxonomy" id="35688"/>
    <lineage>
        <taxon>Eukaryota</taxon>
        <taxon>Rhodophyta</taxon>
        <taxon>Bangiophyceae</taxon>
        <taxon>Porphyridiales</taxon>
        <taxon>Porphyridiaceae</taxon>
        <taxon>Porphyridium</taxon>
    </lineage>
</organism>
<dbReference type="Pfam" id="PF00098">
    <property type="entry name" value="zf-CCHC"/>
    <property type="match status" value="1"/>
</dbReference>
<evidence type="ECO:0000256" key="1">
    <source>
        <dbReference type="PROSITE-ProRule" id="PRU00047"/>
    </source>
</evidence>
<dbReference type="SUPFAM" id="SSF57756">
    <property type="entry name" value="Retrovirus zinc finger-like domains"/>
    <property type="match status" value="1"/>
</dbReference>
<dbReference type="Proteomes" id="UP000324585">
    <property type="component" value="Unassembled WGS sequence"/>
</dbReference>
<dbReference type="InterPro" id="IPR036875">
    <property type="entry name" value="Znf_CCHC_sf"/>
</dbReference>
<dbReference type="AlphaFoldDB" id="A0A5J4YLM2"/>
<dbReference type="GO" id="GO:0003676">
    <property type="term" value="F:nucleic acid binding"/>
    <property type="evidence" value="ECO:0007669"/>
    <property type="project" value="InterPro"/>
</dbReference>
<protein>
    <recommendedName>
        <fullName evidence="3">CCHC-type domain-containing protein</fullName>
    </recommendedName>
</protein>
<keyword evidence="5" id="KW-1185">Reference proteome</keyword>
<keyword evidence="1" id="KW-0863">Zinc-finger</keyword>
<reference evidence="5" key="1">
    <citation type="journal article" date="2019" name="Nat. Commun.">
        <title>Expansion of phycobilisome linker gene families in mesophilic red algae.</title>
        <authorList>
            <person name="Lee J."/>
            <person name="Kim D."/>
            <person name="Bhattacharya D."/>
            <person name="Yoon H.S."/>
        </authorList>
    </citation>
    <scope>NUCLEOTIDE SEQUENCE [LARGE SCALE GENOMIC DNA]</scope>
    <source>
        <strain evidence="5">CCMP 1328</strain>
    </source>
</reference>
<evidence type="ECO:0000313" key="5">
    <source>
        <dbReference type="Proteomes" id="UP000324585"/>
    </source>
</evidence>
<keyword evidence="1" id="KW-0862">Zinc</keyword>
<keyword evidence="1" id="KW-0479">Metal-binding</keyword>
<dbReference type="Pfam" id="PF03732">
    <property type="entry name" value="Retrotrans_gag"/>
    <property type="match status" value="1"/>
</dbReference>
<accession>A0A5J4YLM2</accession>
<feature type="domain" description="CCHC-type" evidence="3">
    <location>
        <begin position="264"/>
        <end position="277"/>
    </location>
</feature>
<sequence>MESSQKTPTRLEQERNGANPRAEAVSQVKAAPMATNLGDRDALAVGAWCDTASERISIQVQEEYRAGSHPWDDDAEQKCVRIAASFFHGASRLWWSVLDPKPVRFDDFLQAFRREFEPIASDQVARDRLAACAQRNRSVHDYANDFGNCLLRLPSVGDSERLDRFVRGLQSKIQIQVMSTQPASYHEALRAALAVDAVFRQSVHASAFTEKYAAPMDLGSAGAPRRQTRAPNRKSKKRPKNQQRTVPRSASHAPSTLRAGADTCQNCGRRGHWAAKCTHKLVAAEFEIGAAAFVKSDLIRLPVFINGHASIPAHPRHLCLRRCATSSESLSRKAGRTGHEFVWPMDAPSQSRAKRRSCLRCQASSKNAQRHGCTAGTMQ</sequence>
<comment type="caution">
    <text evidence="4">The sequence shown here is derived from an EMBL/GenBank/DDBJ whole genome shotgun (WGS) entry which is preliminary data.</text>
</comment>
<dbReference type="PROSITE" id="PS50158">
    <property type="entry name" value="ZF_CCHC"/>
    <property type="match status" value="1"/>
</dbReference>
<dbReference type="GO" id="GO:0008270">
    <property type="term" value="F:zinc ion binding"/>
    <property type="evidence" value="ECO:0007669"/>
    <property type="project" value="UniProtKB-KW"/>
</dbReference>
<evidence type="ECO:0000259" key="3">
    <source>
        <dbReference type="PROSITE" id="PS50158"/>
    </source>
</evidence>
<evidence type="ECO:0000313" key="4">
    <source>
        <dbReference type="EMBL" id="KAA8491347.1"/>
    </source>
</evidence>
<dbReference type="InterPro" id="IPR005162">
    <property type="entry name" value="Retrotrans_gag_dom"/>
</dbReference>
<dbReference type="Gene3D" id="4.10.60.10">
    <property type="entry name" value="Zinc finger, CCHC-type"/>
    <property type="match status" value="1"/>
</dbReference>
<dbReference type="PANTHER" id="PTHR15503">
    <property type="entry name" value="LDOC1 RELATED"/>
    <property type="match status" value="1"/>
</dbReference>
<proteinExistence type="predicted"/>
<feature type="region of interest" description="Disordered" evidence="2">
    <location>
        <begin position="1"/>
        <end position="25"/>
    </location>
</feature>
<name>A0A5J4YLM2_PORPP</name>
<feature type="compositionally biased region" description="Basic residues" evidence="2">
    <location>
        <begin position="226"/>
        <end position="241"/>
    </location>
</feature>
<feature type="region of interest" description="Disordered" evidence="2">
    <location>
        <begin position="217"/>
        <end position="260"/>
    </location>
</feature>
<dbReference type="EMBL" id="VRMN01000014">
    <property type="protein sequence ID" value="KAA8491347.1"/>
    <property type="molecule type" value="Genomic_DNA"/>
</dbReference>
<evidence type="ECO:0000256" key="2">
    <source>
        <dbReference type="SAM" id="MobiDB-lite"/>
    </source>
</evidence>
<gene>
    <name evidence="4" type="ORF">FVE85_7768</name>
</gene>
<dbReference type="InterPro" id="IPR032567">
    <property type="entry name" value="RTL1-rel"/>
</dbReference>
<feature type="compositionally biased region" description="Polar residues" evidence="2">
    <location>
        <begin position="242"/>
        <end position="254"/>
    </location>
</feature>